<feature type="compositionally biased region" description="Low complexity" evidence="1">
    <location>
        <begin position="110"/>
        <end position="128"/>
    </location>
</feature>
<name>A0ABT8A9Y4_9PROT</name>
<sequence>MNMKRIRGRSHRHGGGGQGGGGGGGGQGGGGGGGGGQYRPAAHQPMSRNHVFDSNGPDMRLRGTAQQLFEKYLQLGRDATGSGDRVMAESYFQHAEHYFRILNAMSQVQQQQASVPQQRRYQNGPDQGNEGGEQGGEQQQPEFNGSGNAQGHGQGHGQGQPQGHQGHAQGGQGNGQGGESSQDEDQDGPQQPQPHQREREQL</sequence>
<feature type="domain" description="DUF4167" evidence="2">
    <location>
        <begin position="43"/>
        <end position="106"/>
    </location>
</feature>
<accession>A0ABT8A9Y4</accession>
<feature type="compositionally biased region" description="Basic residues" evidence="1">
    <location>
        <begin position="1"/>
        <end position="14"/>
    </location>
</feature>
<comment type="caution">
    <text evidence="3">The sequence shown here is derived from an EMBL/GenBank/DDBJ whole genome shotgun (WGS) entry which is preliminary data.</text>
</comment>
<protein>
    <submittedName>
        <fullName evidence="3">DUF4167 domain-containing protein</fullName>
    </submittedName>
</protein>
<dbReference type="Pfam" id="PF13763">
    <property type="entry name" value="DUF4167"/>
    <property type="match status" value="1"/>
</dbReference>
<feature type="compositionally biased region" description="Gly residues" evidence="1">
    <location>
        <begin position="168"/>
        <end position="178"/>
    </location>
</feature>
<keyword evidence="4" id="KW-1185">Reference proteome</keyword>
<evidence type="ECO:0000313" key="3">
    <source>
        <dbReference type="EMBL" id="MDN3566465.1"/>
    </source>
</evidence>
<feature type="compositionally biased region" description="Low complexity" evidence="1">
    <location>
        <begin position="136"/>
        <end position="147"/>
    </location>
</feature>
<dbReference type="Proteomes" id="UP001529369">
    <property type="component" value="Unassembled WGS sequence"/>
</dbReference>
<dbReference type="EMBL" id="JAUFPN010000174">
    <property type="protein sequence ID" value="MDN3566465.1"/>
    <property type="molecule type" value="Genomic_DNA"/>
</dbReference>
<evidence type="ECO:0000313" key="4">
    <source>
        <dbReference type="Proteomes" id="UP001529369"/>
    </source>
</evidence>
<organism evidence="3 4">
    <name type="scientific">Paeniroseomonas aquatica</name>
    <dbReference type="NCBI Taxonomy" id="373043"/>
    <lineage>
        <taxon>Bacteria</taxon>
        <taxon>Pseudomonadati</taxon>
        <taxon>Pseudomonadota</taxon>
        <taxon>Alphaproteobacteria</taxon>
        <taxon>Acetobacterales</taxon>
        <taxon>Acetobacteraceae</taxon>
        <taxon>Paeniroseomonas</taxon>
    </lineage>
</organism>
<evidence type="ECO:0000256" key="1">
    <source>
        <dbReference type="SAM" id="MobiDB-lite"/>
    </source>
</evidence>
<evidence type="ECO:0000259" key="2">
    <source>
        <dbReference type="Pfam" id="PF13763"/>
    </source>
</evidence>
<proteinExistence type="predicted"/>
<feature type="region of interest" description="Disordered" evidence="1">
    <location>
        <begin position="110"/>
        <end position="202"/>
    </location>
</feature>
<feature type="compositionally biased region" description="Gly residues" evidence="1">
    <location>
        <begin position="148"/>
        <end position="160"/>
    </location>
</feature>
<reference evidence="4" key="1">
    <citation type="journal article" date="2019" name="Int. J. Syst. Evol. Microbiol.">
        <title>The Global Catalogue of Microorganisms (GCM) 10K type strain sequencing project: providing services to taxonomists for standard genome sequencing and annotation.</title>
        <authorList>
            <consortium name="The Broad Institute Genomics Platform"/>
            <consortium name="The Broad Institute Genome Sequencing Center for Infectious Disease"/>
            <person name="Wu L."/>
            <person name="Ma J."/>
        </authorList>
    </citation>
    <scope>NUCLEOTIDE SEQUENCE [LARGE SCALE GENOMIC DNA]</scope>
    <source>
        <strain evidence="4">CECT 7131</strain>
    </source>
</reference>
<feature type="region of interest" description="Disordered" evidence="1">
    <location>
        <begin position="1"/>
        <end position="57"/>
    </location>
</feature>
<gene>
    <name evidence="3" type="ORF">QWZ14_19000</name>
</gene>
<feature type="compositionally biased region" description="Gly residues" evidence="1">
    <location>
        <begin position="15"/>
        <end position="37"/>
    </location>
</feature>
<dbReference type="InterPro" id="IPR025430">
    <property type="entry name" value="DUF4167"/>
</dbReference>